<comment type="caution">
    <text evidence="1">The sequence shown here is derived from an EMBL/GenBank/DDBJ whole genome shotgun (WGS) entry which is preliminary data.</text>
</comment>
<dbReference type="AlphaFoldDB" id="W7C1U7"/>
<sequence length="42" mass="4916">MTRIDIAEVTHFRSQLRATNQEITPRIEAVKQAVTNYLNDDR</sequence>
<dbReference type="RefSeq" id="WP_277620179.1">
    <property type="nucleotide sequence ID" value="NZ_AODE01000019.1"/>
</dbReference>
<evidence type="ECO:0000313" key="2">
    <source>
        <dbReference type="Proteomes" id="UP000019254"/>
    </source>
</evidence>
<keyword evidence="2" id="KW-1185">Reference proteome</keyword>
<proteinExistence type="predicted"/>
<dbReference type="STRING" id="1265820.PCORN_10467"/>
<reference evidence="1 2" key="1">
    <citation type="journal article" date="2014" name="Int. J. Syst. Evol. Microbiol.">
        <title>Listeria floridensis sp. nov., Listeria aquatica sp. nov., Listeria cornellensis sp. nov., Listeria riparia sp. nov. and Listeria grandensis sp. nov., from agricultural and natural environments.</title>
        <authorList>
            <person name="den Bakker H.C."/>
            <person name="Warchocki S."/>
            <person name="Wright E.M."/>
            <person name="Allred A.F."/>
            <person name="Ahlstrom C."/>
            <person name="Manuel C.S."/>
            <person name="Stasiewicz M.J."/>
            <person name="Burrell A."/>
            <person name="Roof S."/>
            <person name="Strawn L."/>
            <person name="Fortes E.D."/>
            <person name="Nightingale K.K."/>
            <person name="Kephart D."/>
            <person name="Wiedmann M."/>
        </authorList>
    </citation>
    <scope>NUCLEOTIDE SEQUENCE [LARGE SCALE GENOMIC DNA]</scope>
    <source>
        <strain evidence="2">FSL F6-969</strain>
    </source>
</reference>
<dbReference type="PATRIC" id="fig|1265820.5.peg.2056"/>
<evidence type="ECO:0000313" key="1">
    <source>
        <dbReference type="EMBL" id="EUJ29576.1"/>
    </source>
</evidence>
<organism evidence="1 2">
    <name type="scientific">Listeria cornellensis FSL F6-0969</name>
    <dbReference type="NCBI Taxonomy" id="1265820"/>
    <lineage>
        <taxon>Bacteria</taxon>
        <taxon>Bacillati</taxon>
        <taxon>Bacillota</taxon>
        <taxon>Bacilli</taxon>
        <taxon>Bacillales</taxon>
        <taxon>Listeriaceae</taxon>
        <taxon>Listeria</taxon>
    </lineage>
</organism>
<protein>
    <submittedName>
        <fullName evidence="1">Uncharacterized protein</fullName>
    </submittedName>
</protein>
<accession>W7C1U7</accession>
<dbReference type="Proteomes" id="UP000019254">
    <property type="component" value="Unassembled WGS sequence"/>
</dbReference>
<gene>
    <name evidence="1" type="ORF">PCORN_10467</name>
</gene>
<name>W7C1U7_9LIST</name>
<dbReference type="EMBL" id="AODE01000019">
    <property type="protein sequence ID" value="EUJ29576.1"/>
    <property type="molecule type" value="Genomic_DNA"/>
</dbReference>